<comment type="catalytic activity">
    <reaction evidence="10">
        <text>L-valine + 2-oxoglutarate = 3-methyl-2-oxobutanoate + L-glutamate</text>
        <dbReference type="Rhea" id="RHEA:24813"/>
        <dbReference type="ChEBI" id="CHEBI:11851"/>
        <dbReference type="ChEBI" id="CHEBI:16810"/>
        <dbReference type="ChEBI" id="CHEBI:29985"/>
        <dbReference type="ChEBI" id="CHEBI:57762"/>
        <dbReference type="EC" id="2.6.1.42"/>
    </reaction>
</comment>
<evidence type="ECO:0000256" key="4">
    <source>
        <dbReference type="ARBA" id="ARBA00022605"/>
    </source>
</evidence>
<evidence type="ECO:0000313" key="12">
    <source>
        <dbReference type="Proteomes" id="UP001479436"/>
    </source>
</evidence>
<dbReference type="Gene3D" id="3.30.470.10">
    <property type="match status" value="1"/>
</dbReference>
<dbReference type="NCBIfam" id="NF009897">
    <property type="entry name" value="PRK13357.1"/>
    <property type="match status" value="1"/>
</dbReference>
<keyword evidence="5 10" id="KW-0808">Transferase</keyword>
<organism evidence="11 12">
    <name type="scientific">Basidiobolus ranarum</name>
    <dbReference type="NCBI Taxonomy" id="34480"/>
    <lineage>
        <taxon>Eukaryota</taxon>
        <taxon>Fungi</taxon>
        <taxon>Fungi incertae sedis</taxon>
        <taxon>Zoopagomycota</taxon>
        <taxon>Entomophthoromycotina</taxon>
        <taxon>Basidiobolomycetes</taxon>
        <taxon>Basidiobolales</taxon>
        <taxon>Basidiobolaceae</taxon>
        <taxon>Basidiobolus</taxon>
    </lineage>
</organism>
<keyword evidence="12" id="KW-1185">Reference proteome</keyword>
<evidence type="ECO:0000256" key="6">
    <source>
        <dbReference type="ARBA" id="ARBA00022898"/>
    </source>
</evidence>
<dbReference type="InterPro" id="IPR001544">
    <property type="entry name" value="Aminotrans_IV"/>
</dbReference>
<evidence type="ECO:0000256" key="2">
    <source>
        <dbReference type="ARBA" id="ARBA00009320"/>
    </source>
</evidence>
<protein>
    <recommendedName>
        <fullName evidence="10">Branched-chain-amino-acid aminotransferase</fullName>
        <ecNumber evidence="10">2.6.1.42</ecNumber>
    </recommendedName>
</protein>
<evidence type="ECO:0000256" key="1">
    <source>
        <dbReference type="ARBA" id="ARBA00001933"/>
    </source>
</evidence>
<comment type="cofactor">
    <cofactor evidence="1 9">
        <name>pyridoxal 5'-phosphate</name>
        <dbReference type="ChEBI" id="CHEBI:597326"/>
    </cofactor>
</comment>
<dbReference type="Proteomes" id="UP001479436">
    <property type="component" value="Unassembled WGS sequence"/>
</dbReference>
<comment type="catalytic activity">
    <reaction evidence="10">
        <text>L-leucine + 2-oxoglutarate = 4-methyl-2-oxopentanoate + L-glutamate</text>
        <dbReference type="Rhea" id="RHEA:18321"/>
        <dbReference type="ChEBI" id="CHEBI:16810"/>
        <dbReference type="ChEBI" id="CHEBI:17865"/>
        <dbReference type="ChEBI" id="CHEBI:29985"/>
        <dbReference type="ChEBI" id="CHEBI:57427"/>
        <dbReference type="EC" id="2.6.1.42"/>
    </reaction>
</comment>
<name>A0ABR2VWI8_9FUNG</name>
<evidence type="ECO:0000256" key="8">
    <source>
        <dbReference type="RuleBase" id="RU004106"/>
    </source>
</evidence>
<evidence type="ECO:0000256" key="5">
    <source>
        <dbReference type="ARBA" id="ARBA00022679"/>
    </source>
</evidence>
<dbReference type="PROSITE" id="PS00770">
    <property type="entry name" value="AA_TRANSFER_CLASS_4"/>
    <property type="match status" value="1"/>
</dbReference>
<comment type="similarity">
    <text evidence="2 8">Belongs to the class-IV pyridoxal-phosphate-dependent aminotransferase family.</text>
</comment>
<keyword evidence="4 10" id="KW-0028">Amino-acid biosynthesis</keyword>
<dbReference type="InterPro" id="IPR043131">
    <property type="entry name" value="BCAT-like_N"/>
</dbReference>
<dbReference type="PANTHER" id="PTHR11825">
    <property type="entry name" value="SUBGROUP IIII AMINOTRANSFERASE"/>
    <property type="match status" value="1"/>
</dbReference>
<gene>
    <name evidence="11" type="primary">BAT2_1</name>
    <name evidence="11" type="ORF">K7432_010046</name>
</gene>
<evidence type="ECO:0000256" key="7">
    <source>
        <dbReference type="ARBA" id="ARBA00023304"/>
    </source>
</evidence>
<dbReference type="InterPro" id="IPR005786">
    <property type="entry name" value="B_amino_transII"/>
</dbReference>
<dbReference type="InterPro" id="IPR018300">
    <property type="entry name" value="Aminotrans_IV_CS"/>
</dbReference>
<dbReference type="NCBIfam" id="TIGR01123">
    <property type="entry name" value="ilvE_II"/>
    <property type="match status" value="1"/>
</dbReference>
<dbReference type="EMBL" id="JASJQH010007538">
    <property type="protein sequence ID" value="KAK9707682.1"/>
    <property type="molecule type" value="Genomic_DNA"/>
</dbReference>
<dbReference type="CDD" id="cd01557">
    <property type="entry name" value="BCAT_beta_family"/>
    <property type="match status" value="1"/>
</dbReference>
<dbReference type="InterPro" id="IPR036038">
    <property type="entry name" value="Aminotransferase-like"/>
</dbReference>
<dbReference type="Pfam" id="PF01063">
    <property type="entry name" value="Aminotran_4"/>
    <property type="match status" value="1"/>
</dbReference>
<dbReference type="SUPFAM" id="SSF56752">
    <property type="entry name" value="D-aminoacid aminotransferase-like PLP-dependent enzymes"/>
    <property type="match status" value="1"/>
</dbReference>
<reference evidence="11 12" key="1">
    <citation type="submission" date="2023-04" db="EMBL/GenBank/DDBJ databases">
        <title>Genome of Basidiobolus ranarum AG-B5.</title>
        <authorList>
            <person name="Stajich J.E."/>
            <person name="Carter-House D."/>
            <person name="Gryganskyi A."/>
        </authorList>
    </citation>
    <scope>NUCLEOTIDE SEQUENCE [LARGE SCALE GENOMIC DNA]</scope>
    <source>
        <strain evidence="11 12">AG-B5</strain>
    </source>
</reference>
<accession>A0ABR2VWI8</accession>
<comment type="caution">
    <text evidence="11">The sequence shown here is derived from an EMBL/GenBank/DDBJ whole genome shotgun (WGS) entry which is preliminary data.</text>
</comment>
<evidence type="ECO:0000256" key="3">
    <source>
        <dbReference type="ARBA" id="ARBA00022576"/>
    </source>
</evidence>
<sequence length="412" mass="46065">MLKTILSQTNILSKVAANQGSKLLRPTFSLATTIQQRGNASTSDANVFRATELEKIPNSKQKDLVPNQDLIFGHTFTDNMLMVEWEADKGWGKPVIKPYGKISIEPSSVVLHYSFECFEGMKAYKHMQGSTLLFRPDLNMLRLNRSSERLTLPNFDGKELTECIKELLRTDDRWIPSDRGYSLYIRPTMIGTSEFIGVGPSERAMLFVICCPVGPYYKTGFKAVSLQATVDKVRAWPGGTGDSKIGGNYAPGILPQINAMKQGFQQNLWLFGEDHEITEVGTMNCFIFLKNEKGEKELVTPPLNGMILPGVTRDSILSLAREWNEFKVSERKITMSEIIKAEEDGNLLEMFGTGTACVVSPIKMIGYQGREIQVPLNPKDPNTQAGPLTQRFNDTLLGIQYGEIEHPWSVVV</sequence>
<dbReference type="GO" id="GO:0004084">
    <property type="term" value="F:branched-chain-amino-acid transaminase activity"/>
    <property type="evidence" value="ECO:0007669"/>
    <property type="project" value="UniProtKB-EC"/>
</dbReference>
<keyword evidence="3 10" id="KW-0032">Aminotransferase</keyword>
<comment type="catalytic activity">
    <reaction evidence="10">
        <text>L-isoleucine + 2-oxoglutarate = (S)-3-methyl-2-oxopentanoate + L-glutamate</text>
        <dbReference type="Rhea" id="RHEA:24801"/>
        <dbReference type="ChEBI" id="CHEBI:16810"/>
        <dbReference type="ChEBI" id="CHEBI:29985"/>
        <dbReference type="ChEBI" id="CHEBI:35146"/>
        <dbReference type="ChEBI" id="CHEBI:58045"/>
        <dbReference type="EC" id="2.6.1.42"/>
    </reaction>
</comment>
<keyword evidence="6 9" id="KW-0663">Pyridoxal phosphate</keyword>
<dbReference type="EC" id="2.6.1.42" evidence="10"/>
<evidence type="ECO:0000313" key="11">
    <source>
        <dbReference type="EMBL" id="KAK9707682.1"/>
    </source>
</evidence>
<evidence type="ECO:0000256" key="10">
    <source>
        <dbReference type="RuleBase" id="RU004517"/>
    </source>
</evidence>
<dbReference type="InterPro" id="IPR043132">
    <property type="entry name" value="BCAT-like_C"/>
</dbReference>
<dbReference type="Gene3D" id="3.20.10.10">
    <property type="entry name" value="D-amino Acid Aminotransferase, subunit A, domain 2"/>
    <property type="match status" value="1"/>
</dbReference>
<evidence type="ECO:0000256" key="9">
    <source>
        <dbReference type="RuleBase" id="RU004516"/>
    </source>
</evidence>
<dbReference type="PANTHER" id="PTHR11825:SF44">
    <property type="entry name" value="BRANCHED-CHAIN-AMINO-ACID AMINOTRANSFERASE"/>
    <property type="match status" value="1"/>
</dbReference>
<dbReference type="InterPro" id="IPR033939">
    <property type="entry name" value="BCAT_family"/>
</dbReference>
<keyword evidence="7 10" id="KW-0100">Branched-chain amino acid biosynthesis</keyword>
<proteinExistence type="inferred from homology"/>
<dbReference type="PIRSF" id="PIRSF006468">
    <property type="entry name" value="BCAT1"/>
    <property type="match status" value="1"/>
</dbReference>